<dbReference type="InterPro" id="IPR011206">
    <property type="entry name" value="Citrate_lyase_beta/mcl1/mcl2"/>
</dbReference>
<dbReference type="InterPro" id="IPR005000">
    <property type="entry name" value="Aldolase/citrate-lyase_domain"/>
</dbReference>
<feature type="binding site" evidence="5">
    <location>
        <position position="129"/>
    </location>
    <ligand>
        <name>substrate</name>
    </ligand>
</feature>
<protein>
    <submittedName>
        <fullName evidence="8">CoA ester lyase</fullName>
    </submittedName>
</protein>
<proteinExistence type="inferred from homology"/>
<dbReference type="AlphaFoldDB" id="A0A327L675"/>
<keyword evidence="9" id="KW-1185">Reference proteome</keyword>
<dbReference type="PANTHER" id="PTHR32308:SF0">
    <property type="entry name" value="HPCH_HPAI ALDOLASE_CITRATE LYASE DOMAIN-CONTAINING PROTEIN"/>
    <property type="match status" value="1"/>
</dbReference>
<feature type="binding site" evidence="5">
    <location>
        <position position="65"/>
    </location>
    <ligand>
        <name>substrate</name>
    </ligand>
</feature>
<feature type="binding site" evidence="6">
    <location>
        <position position="156"/>
    </location>
    <ligand>
        <name>Mg(2+)</name>
        <dbReference type="ChEBI" id="CHEBI:18420"/>
    </ligand>
</feature>
<dbReference type="Pfam" id="PF03328">
    <property type="entry name" value="HpcH_HpaI"/>
    <property type="match status" value="1"/>
</dbReference>
<dbReference type="Proteomes" id="UP000249130">
    <property type="component" value="Unassembled WGS sequence"/>
</dbReference>
<evidence type="ECO:0000256" key="5">
    <source>
        <dbReference type="PIRSR" id="PIRSR015582-1"/>
    </source>
</evidence>
<gene>
    <name evidence="8" type="ORF">CH341_02475</name>
</gene>
<evidence type="ECO:0000313" key="8">
    <source>
        <dbReference type="EMBL" id="RAI45704.1"/>
    </source>
</evidence>
<keyword evidence="3 6" id="KW-0479">Metal-binding</keyword>
<organism evidence="8 9">
    <name type="scientific">Rhodoplanes roseus</name>
    <dbReference type="NCBI Taxonomy" id="29409"/>
    <lineage>
        <taxon>Bacteria</taxon>
        <taxon>Pseudomonadati</taxon>
        <taxon>Pseudomonadota</taxon>
        <taxon>Alphaproteobacteria</taxon>
        <taxon>Hyphomicrobiales</taxon>
        <taxon>Nitrobacteraceae</taxon>
        <taxon>Rhodoplanes</taxon>
    </lineage>
</organism>
<sequence>MRSLLFVPADAEKKLAKAMESGADAVIVDLEDSISADRKDAAREAAAEFVAAVSEWPSRPRILVRVNGLETGLTDQDLDVVIRARPDGVMLPKAEGGQAIIHLDAKLAVREAVAGLSDGHVAVYAIATETAHALFVAGSYRGASRRLAGLTWGAEDLAVELGAEANRDADGRFLDAFRLARTLCLAAAASARVQAIDTVAVDFRDEARLRRECEEARRDGFTGKMAIHPGQVPVINAVFTPAPEAVAKAEAIVAAFAAQPGAGVVGLDGVMYDRPHLVRAQALLARVKELEGAA</sequence>
<dbReference type="InterPro" id="IPR015813">
    <property type="entry name" value="Pyrv/PenolPyrv_kinase-like_dom"/>
</dbReference>
<feature type="domain" description="HpcH/HpaI aldolase/citrate lyase" evidence="7">
    <location>
        <begin position="2"/>
        <end position="229"/>
    </location>
</feature>
<dbReference type="InterPro" id="IPR040442">
    <property type="entry name" value="Pyrv_kinase-like_dom_sf"/>
</dbReference>
<dbReference type="EMBL" id="NPEX01000009">
    <property type="protein sequence ID" value="RAI45704.1"/>
    <property type="molecule type" value="Genomic_DNA"/>
</dbReference>
<evidence type="ECO:0000256" key="6">
    <source>
        <dbReference type="PIRSR" id="PIRSR015582-2"/>
    </source>
</evidence>
<name>A0A327L675_9BRAD</name>
<dbReference type="PANTHER" id="PTHR32308">
    <property type="entry name" value="LYASE BETA SUBUNIT, PUTATIVE (AFU_ORTHOLOGUE AFUA_4G13030)-RELATED"/>
    <property type="match status" value="1"/>
</dbReference>
<evidence type="ECO:0000256" key="3">
    <source>
        <dbReference type="ARBA" id="ARBA00022723"/>
    </source>
</evidence>
<comment type="caution">
    <text evidence="8">The sequence shown here is derived from an EMBL/GenBank/DDBJ whole genome shotgun (WGS) entry which is preliminary data.</text>
</comment>
<evidence type="ECO:0000256" key="4">
    <source>
        <dbReference type="ARBA" id="ARBA00022842"/>
    </source>
</evidence>
<dbReference type="GO" id="GO:0016829">
    <property type="term" value="F:lyase activity"/>
    <property type="evidence" value="ECO:0007669"/>
    <property type="project" value="UniProtKB-KW"/>
</dbReference>
<evidence type="ECO:0000259" key="7">
    <source>
        <dbReference type="Pfam" id="PF03328"/>
    </source>
</evidence>
<evidence type="ECO:0000313" key="9">
    <source>
        <dbReference type="Proteomes" id="UP000249130"/>
    </source>
</evidence>
<evidence type="ECO:0000256" key="2">
    <source>
        <dbReference type="ARBA" id="ARBA00005568"/>
    </source>
</evidence>
<dbReference type="Gene3D" id="3.20.20.60">
    <property type="entry name" value="Phosphoenolpyruvate-binding domains"/>
    <property type="match status" value="1"/>
</dbReference>
<comment type="similarity">
    <text evidence="2">Belongs to the HpcH/HpaI aldolase family.</text>
</comment>
<accession>A0A327L675</accession>
<keyword evidence="8" id="KW-0456">Lyase</keyword>
<feature type="binding site" evidence="6">
    <location>
        <position position="129"/>
    </location>
    <ligand>
        <name>Mg(2+)</name>
        <dbReference type="ChEBI" id="CHEBI:18420"/>
    </ligand>
</feature>
<reference evidence="8 9" key="1">
    <citation type="submission" date="2017-07" db="EMBL/GenBank/DDBJ databases">
        <title>Draft Genome Sequences of Select Purple Nonsulfur Bacteria.</title>
        <authorList>
            <person name="Lasarre B."/>
            <person name="Mckinlay J.B."/>
        </authorList>
    </citation>
    <scope>NUCLEOTIDE SEQUENCE [LARGE SCALE GENOMIC DNA]</scope>
    <source>
        <strain evidence="8 9">DSM 5909</strain>
    </source>
</reference>
<dbReference type="RefSeq" id="WP_111417453.1">
    <property type="nucleotide sequence ID" value="NZ_NPEX01000009.1"/>
</dbReference>
<comment type="cofactor">
    <cofactor evidence="1">
        <name>Mg(2+)</name>
        <dbReference type="ChEBI" id="CHEBI:18420"/>
    </cofactor>
</comment>
<dbReference type="GO" id="GO:0006107">
    <property type="term" value="P:oxaloacetate metabolic process"/>
    <property type="evidence" value="ECO:0007669"/>
    <property type="project" value="TreeGrafter"/>
</dbReference>
<dbReference type="GO" id="GO:0000287">
    <property type="term" value="F:magnesium ion binding"/>
    <property type="evidence" value="ECO:0007669"/>
    <property type="project" value="TreeGrafter"/>
</dbReference>
<dbReference type="OrthoDB" id="9800547at2"/>
<keyword evidence="4 6" id="KW-0460">Magnesium</keyword>
<dbReference type="PIRSF" id="PIRSF015582">
    <property type="entry name" value="Cit_lyase_B"/>
    <property type="match status" value="1"/>
</dbReference>
<dbReference type="SUPFAM" id="SSF51621">
    <property type="entry name" value="Phosphoenolpyruvate/pyruvate domain"/>
    <property type="match status" value="1"/>
</dbReference>
<evidence type="ECO:0000256" key="1">
    <source>
        <dbReference type="ARBA" id="ARBA00001946"/>
    </source>
</evidence>